<evidence type="ECO:0000313" key="14">
    <source>
        <dbReference type="Proteomes" id="UP000030518"/>
    </source>
</evidence>
<evidence type="ECO:0000256" key="7">
    <source>
        <dbReference type="ARBA" id="ARBA00034617"/>
    </source>
</evidence>
<dbReference type="Gene3D" id="1.10.486.10">
    <property type="entry name" value="PCRA, domain 4"/>
    <property type="match status" value="1"/>
</dbReference>
<keyword evidence="3 10" id="KW-0378">Hydrolase</keyword>
<evidence type="ECO:0000259" key="11">
    <source>
        <dbReference type="PROSITE" id="PS51198"/>
    </source>
</evidence>
<evidence type="ECO:0000256" key="10">
    <source>
        <dbReference type="PROSITE-ProRule" id="PRU00560"/>
    </source>
</evidence>
<dbReference type="Gene3D" id="3.40.50.300">
    <property type="entry name" value="P-loop containing nucleotide triphosphate hydrolases"/>
    <property type="match status" value="2"/>
</dbReference>
<comment type="catalytic activity">
    <reaction evidence="7">
        <text>Couples ATP hydrolysis with the unwinding of duplex DNA by translocating in the 3'-5' direction.</text>
        <dbReference type="EC" id="5.6.2.4"/>
    </reaction>
</comment>
<evidence type="ECO:0000256" key="1">
    <source>
        <dbReference type="ARBA" id="ARBA00009922"/>
    </source>
</evidence>
<dbReference type="AlphaFoldDB" id="A0A0A2WCS6"/>
<dbReference type="PANTHER" id="PTHR11070:SF59">
    <property type="entry name" value="DNA 3'-5' HELICASE"/>
    <property type="match status" value="1"/>
</dbReference>
<evidence type="ECO:0000256" key="6">
    <source>
        <dbReference type="ARBA" id="ARBA00023235"/>
    </source>
</evidence>
<dbReference type="OrthoDB" id="9806690at2"/>
<evidence type="ECO:0000256" key="2">
    <source>
        <dbReference type="ARBA" id="ARBA00022741"/>
    </source>
</evidence>
<comment type="catalytic activity">
    <reaction evidence="9">
        <text>ATP + H2O = ADP + phosphate + H(+)</text>
        <dbReference type="Rhea" id="RHEA:13065"/>
        <dbReference type="ChEBI" id="CHEBI:15377"/>
        <dbReference type="ChEBI" id="CHEBI:15378"/>
        <dbReference type="ChEBI" id="CHEBI:30616"/>
        <dbReference type="ChEBI" id="CHEBI:43474"/>
        <dbReference type="ChEBI" id="CHEBI:456216"/>
        <dbReference type="EC" id="5.6.2.4"/>
    </reaction>
</comment>
<dbReference type="RefSeq" id="WP_036171217.1">
    <property type="nucleotide sequence ID" value="NZ_JRKJ01000023.1"/>
</dbReference>
<dbReference type="PATRIC" id="fig|1300345.3.peg.2808"/>
<evidence type="ECO:0000256" key="3">
    <source>
        <dbReference type="ARBA" id="ARBA00022801"/>
    </source>
</evidence>
<sequence length="1118" mass="123831">MDAFTSVRLKAQQQRAQLIAECGCGDKAQELLAAAMNDAGLRVMVVPPDYPLLGGGAGALQRKRQRIFVSGALSPELQFFVQAHEYAHWIIESPADPVLVSTVVDPSGPEQTTPLGAGRVEGYSAQELRERYANVFAREFLLPTHHARHLFIDERLSASQIASRLGVTPGLVYQQLQYALLVPSPPPAQADKPLPSLDASQRIAADHEGGPALVEAGPGTGKTRTLIGRIERLLETGVDPRSILALTFSNKAAREIKERIARTIPSANELWAGTFHAFGLELLRKHAALAGLQEPVRIVDPADALERLESLLPSLDLHYYLRLSDPLALMQPILGAISRAKDELCTPEQYAALAEQMQAHAVTDEAREAAAKAAEVARVYGRYEAMLREQGGVDFGDLIWRTITLLEQNDDLLAMIRAQFPHVLVDEYQDVNRASSRLLKLIAGDGRNLWVVGDVRQSIYRFRGASPANMRLFAQDFPGAVVLPLKFNYRSGQQIVDTYTAFARSLDDPVWRAAGQLEAIRGSGIRPKLVIAPTLDAEVAAIAHAIEAHRADGIPFRDQAIVVRTHTHAERVAERLQALGVPSMYLGDIFERDEVRNLLAVVSFVAEPSRGALLRLAITQSYRMGLADVRSFLELAHAADRSPLASLSDPAVIAACAAPARAALERLRDDLAGLRFESTVAEVLNHVLFERRALIDEFLEQPGSGGEQRRLAIFQLLQFAAEHFDPRKGNPKKNLLRWIRRLEQFGEERALRELPAAAASIDAVRLMTVHASKGLEFPVVFVPYLATRHFPQSNRGKLCPPPEGMLRAEDIHDQFEEESLFYVALSRARDHLHLSRSEVLGSQKASESKFLPSIVARLELVRVPNTELLLAGDDLPARPELKLEPEIHDARDLDQYERCPRKYAYAKSLGLRASRDDDGYVLFHRAVYAVLSWVLQERATREVPLDEYGPKLDAVWAQQGPCEHPFAPVYKEYALRMLTVAEEHLRAPGATSQEVDLRVGGVPVRVRLEQAEPGSGGVVRRYRTGRRPKTVTRELPDALRLLAGRQVYGPGARLQVHYLTSNDSVDLEFKQNQLQSKVDQVRDFAAAIASGEFPITTDLEQCPRCPYFFLCPAIPSAD</sequence>
<dbReference type="InterPro" id="IPR000212">
    <property type="entry name" value="DNA_helicase_UvrD/REP"/>
</dbReference>
<evidence type="ECO:0000256" key="8">
    <source>
        <dbReference type="ARBA" id="ARBA00034808"/>
    </source>
</evidence>
<dbReference type="PROSITE" id="PS51198">
    <property type="entry name" value="UVRD_HELICASE_ATP_BIND"/>
    <property type="match status" value="1"/>
</dbReference>
<feature type="domain" description="UvrD-like helicase C-terminal" evidence="12">
    <location>
        <begin position="496"/>
        <end position="774"/>
    </location>
</feature>
<dbReference type="Proteomes" id="UP000030518">
    <property type="component" value="Unassembled WGS sequence"/>
</dbReference>
<dbReference type="PANTHER" id="PTHR11070">
    <property type="entry name" value="UVRD / RECB / PCRA DNA HELICASE FAMILY MEMBER"/>
    <property type="match status" value="1"/>
</dbReference>
<dbReference type="PROSITE" id="PS51217">
    <property type="entry name" value="UVRD_HELICASE_CTER"/>
    <property type="match status" value="1"/>
</dbReference>
<dbReference type="InterPro" id="IPR014017">
    <property type="entry name" value="DNA_helicase_UvrD-like_C"/>
</dbReference>
<feature type="domain" description="UvrD-like helicase ATP-binding" evidence="11">
    <location>
        <begin position="195"/>
        <end position="492"/>
    </location>
</feature>
<accession>A0A0A2WCS6</accession>
<reference evidence="13 14" key="1">
    <citation type="submission" date="2014-09" db="EMBL/GenBank/DDBJ databases">
        <title>Genome sequences of Lysobacter dokdonensis DS-58.</title>
        <authorList>
            <person name="Kim J.F."/>
            <person name="Kwak M.-J."/>
        </authorList>
    </citation>
    <scope>NUCLEOTIDE SEQUENCE [LARGE SCALE GENOMIC DNA]</scope>
    <source>
        <strain evidence="13 14">DS-58</strain>
    </source>
</reference>
<name>A0A0A2WCS6_9GAMM</name>
<dbReference type="Pfam" id="PF00580">
    <property type="entry name" value="UvrD-helicase"/>
    <property type="match status" value="1"/>
</dbReference>
<dbReference type="GO" id="GO:0000725">
    <property type="term" value="P:recombinational repair"/>
    <property type="evidence" value="ECO:0007669"/>
    <property type="project" value="TreeGrafter"/>
</dbReference>
<dbReference type="Pfam" id="PF13361">
    <property type="entry name" value="UvrD_C"/>
    <property type="match status" value="2"/>
</dbReference>
<keyword evidence="5 10" id="KW-0067">ATP-binding</keyword>
<dbReference type="CDD" id="cd17932">
    <property type="entry name" value="DEXQc_UvrD"/>
    <property type="match status" value="1"/>
</dbReference>
<dbReference type="STRING" id="1300345.LF41_1755"/>
<dbReference type="EC" id="5.6.2.4" evidence="8"/>
<dbReference type="Gene3D" id="1.10.10.2910">
    <property type="match status" value="1"/>
</dbReference>
<dbReference type="Gene3D" id="1.10.10.160">
    <property type="match status" value="1"/>
</dbReference>
<dbReference type="GO" id="GO:0043138">
    <property type="term" value="F:3'-5' DNA helicase activity"/>
    <property type="evidence" value="ECO:0007669"/>
    <property type="project" value="UniProtKB-EC"/>
</dbReference>
<protein>
    <recommendedName>
        <fullName evidence="8">DNA 3'-5' helicase</fullName>
        <ecNumber evidence="8">5.6.2.4</ecNumber>
    </recommendedName>
</protein>
<dbReference type="GO" id="GO:0016787">
    <property type="term" value="F:hydrolase activity"/>
    <property type="evidence" value="ECO:0007669"/>
    <property type="project" value="UniProtKB-UniRule"/>
</dbReference>
<comment type="caution">
    <text evidence="13">The sequence shown here is derived from an EMBL/GenBank/DDBJ whole genome shotgun (WGS) entry which is preliminary data.</text>
</comment>
<keyword evidence="4 10" id="KW-0347">Helicase</keyword>
<keyword evidence="14" id="KW-1185">Reference proteome</keyword>
<dbReference type="Pfam" id="PF12705">
    <property type="entry name" value="PDDEXK_1"/>
    <property type="match status" value="1"/>
</dbReference>
<comment type="similarity">
    <text evidence="1">Belongs to the helicase family. UvrD subfamily.</text>
</comment>
<dbReference type="GO" id="GO:0005524">
    <property type="term" value="F:ATP binding"/>
    <property type="evidence" value="ECO:0007669"/>
    <property type="project" value="UniProtKB-UniRule"/>
</dbReference>
<feature type="binding site" evidence="10">
    <location>
        <begin position="216"/>
        <end position="223"/>
    </location>
    <ligand>
        <name>ATP</name>
        <dbReference type="ChEBI" id="CHEBI:30616"/>
    </ligand>
</feature>
<evidence type="ECO:0000256" key="4">
    <source>
        <dbReference type="ARBA" id="ARBA00022806"/>
    </source>
</evidence>
<keyword evidence="2 10" id="KW-0547">Nucleotide-binding</keyword>
<evidence type="ECO:0000256" key="9">
    <source>
        <dbReference type="ARBA" id="ARBA00048988"/>
    </source>
</evidence>
<dbReference type="GO" id="GO:0005829">
    <property type="term" value="C:cytosol"/>
    <property type="evidence" value="ECO:0007669"/>
    <property type="project" value="TreeGrafter"/>
</dbReference>
<dbReference type="InterPro" id="IPR027417">
    <property type="entry name" value="P-loop_NTPase"/>
</dbReference>
<dbReference type="InterPro" id="IPR014016">
    <property type="entry name" value="UvrD-like_ATP-bd"/>
</dbReference>
<dbReference type="SUPFAM" id="SSF52540">
    <property type="entry name" value="P-loop containing nucleoside triphosphate hydrolases"/>
    <property type="match status" value="1"/>
</dbReference>
<dbReference type="GO" id="GO:0003677">
    <property type="term" value="F:DNA binding"/>
    <property type="evidence" value="ECO:0007669"/>
    <property type="project" value="InterPro"/>
</dbReference>
<dbReference type="InterPro" id="IPR038726">
    <property type="entry name" value="PDDEXK_AddAB-type"/>
</dbReference>
<evidence type="ECO:0000259" key="12">
    <source>
        <dbReference type="PROSITE" id="PS51217"/>
    </source>
</evidence>
<dbReference type="GO" id="GO:0033202">
    <property type="term" value="C:DNA helicase complex"/>
    <property type="evidence" value="ECO:0007669"/>
    <property type="project" value="TreeGrafter"/>
</dbReference>
<dbReference type="eggNOG" id="COG0210">
    <property type="taxonomic scope" value="Bacteria"/>
</dbReference>
<dbReference type="EMBL" id="JRKJ01000023">
    <property type="protein sequence ID" value="KGQ17901.1"/>
    <property type="molecule type" value="Genomic_DNA"/>
</dbReference>
<organism evidence="13 14">
    <name type="scientific">Lysobacter dokdonensis DS-58</name>
    <dbReference type="NCBI Taxonomy" id="1300345"/>
    <lineage>
        <taxon>Bacteria</taxon>
        <taxon>Pseudomonadati</taxon>
        <taxon>Pseudomonadota</taxon>
        <taxon>Gammaproteobacteria</taxon>
        <taxon>Lysobacterales</taxon>
        <taxon>Lysobacteraceae</taxon>
        <taxon>Noviluteimonas</taxon>
    </lineage>
</organism>
<keyword evidence="6" id="KW-0413">Isomerase</keyword>
<proteinExistence type="inferred from homology"/>
<gene>
    <name evidence="13" type="ORF">LF41_1755</name>
</gene>
<dbReference type="InterPro" id="IPR013986">
    <property type="entry name" value="DExx_box_DNA_helicase_dom_sf"/>
</dbReference>
<evidence type="ECO:0000256" key="5">
    <source>
        <dbReference type="ARBA" id="ARBA00022840"/>
    </source>
</evidence>
<evidence type="ECO:0000313" key="13">
    <source>
        <dbReference type="EMBL" id="KGQ17901.1"/>
    </source>
</evidence>